<sequence length="292" mass="32744">MRNVVPTRPTGQYEISIQTAAGRVTTAVDVPTAFIPVTAITPLLRRLGEEAQRLEATRASEEGRRCSCAKGCAACCRMLVPLSPPEAFRLMEVIRLLPIEQQDRIAARLEQSKALLLSHGIWQRLLDVGESERPLNDDELAPLNEAYYSLRMPCPFLEDEVCSIYAERPSACRELLVTSPPDYCQDMANNPVDALPVPIRVSTVLGLLWGDLTGTPPRMIPLPILKNWVERHRPDSERTWQGFSLLEAALDKIWRFLSQARNGSQTEPLQGRPIRTSGVQQEFVTRMGESDR</sequence>
<dbReference type="KEGG" id="nio:NITINOP_0892"/>
<dbReference type="Proteomes" id="UP000066284">
    <property type="component" value="Chromosome 1"/>
</dbReference>
<keyword evidence="2" id="KW-1185">Reference proteome</keyword>
<dbReference type="Pfam" id="PF03692">
    <property type="entry name" value="CxxCxxCC"/>
    <property type="match status" value="1"/>
</dbReference>
<dbReference type="OrthoDB" id="9810361at2"/>
<dbReference type="InterPro" id="IPR005358">
    <property type="entry name" value="Puta_zinc/iron-chelating_dom"/>
</dbReference>
<evidence type="ECO:0000313" key="2">
    <source>
        <dbReference type="Proteomes" id="UP000066284"/>
    </source>
</evidence>
<reference evidence="2" key="1">
    <citation type="submission" date="2015-09" db="EMBL/GenBank/DDBJ databases">
        <authorList>
            <person name="Daims H."/>
        </authorList>
    </citation>
    <scope>NUCLEOTIDE SEQUENCE [LARGE SCALE GENOMIC DNA]</scope>
</reference>
<proteinExistence type="predicted"/>
<evidence type="ECO:0008006" key="3">
    <source>
        <dbReference type="Google" id="ProtNLM"/>
    </source>
</evidence>
<evidence type="ECO:0000313" key="1">
    <source>
        <dbReference type="EMBL" id="CUQ65867.1"/>
    </source>
</evidence>
<organism evidence="1 2">
    <name type="scientific">Candidatus Nitrospira inopinata</name>
    <dbReference type="NCBI Taxonomy" id="1715989"/>
    <lineage>
        <taxon>Bacteria</taxon>
        <taxon>Pseudomonadati</taxon>
        <taxon>Nitrospirota</taxon>
        <taxon>Nitrospiria</taxon>
        <taxon>Nitrospirales</taxon>
        <taxon>Nitrospiraceae</taxon>
        <taxon>Nitrospira</taxon>
    </lineage>
</organism>
<dbReference type="STRING" id="1715989.NITINOP_0892"/>
<protein>
    <recommendedName>
        <fullName evidence="3">YkgJ family cysteine cluster protein</fullName>
    </recommendedName>
</protein>
<dbReference type="AlphaFoldDB" id="A0A0S4KU53"/>
<gene>
    <name evidence="1" type="ORF">NITINOP_0892</name>
</gene>
<accession>A0A0S4KU53</accession>
<name>A0A0S4KU53_9BACT</name>
<dbReference type="EMBL" id="LN885086">
    <property type="protein sequence ID" value="CUQ65867.1"/>
    <property type="molecule type" value="Genomic_DNA"/>
</dbReference>